<proteinExistence type="predicted"/>
<gene>
    <name evidence="1" type="ORF">SDC9_155476</name>
</gene>
<sequence length="45" mass="5001">MVVFDAETGKELGRTADGGLNLEFAPYEIKILRFAPQTETGKEKE</sequence>
<reference evidence="1" key="1">
    <citation type="submission" date="2019-08" db="EMBL/GenBank/DDBJ databases">
        <authorList>
            <person name="Kucharzyk K."/>
            <person name="Murdoch R.W."/>
            <person name="Higgins S."/>
            <person name="Loffler F."/>
        </authorList>
    </citation>
    <scope>NUCLEOTIDE SEQUENCE</scope>
</reference>
<accession>A0A645F1L0</accession>
<dbReference type="EMBL" id="VSSQ01054216">
    <property type="protein sequence ID" value="MPN08195.1"/>
    <property type="molecule type" value="Genomic_DNA"/>
</dbReference>
<organism evidence="1">
    <name type="scientific">bioreactor metagenome</name>
    <dbReference type="NCBI Taxonomy" id="1076179"/>
    <lineage>
        <taxon>unclassified sequences</taxon>
        <taxon>metagenomes</taxon>
        <taxon>ecological metagenomes</taxon>
    </lineage>
</organism>
<protein>
    <submittedName>
        <fullName evidence="1">Uncharacterized protein</fullName>
    </submittedName>
</protein>
<name>A0A645F1L0_9ZZZZ</name>
<comment type="caution">
    <text evidence="1">The sequence shown here is derived from an EMBL/GenBank/DDBJ whole genome shotgun (WGS) entry which is preliminary data.</text>
</comment>
<evidence type="ECO:0000313" key="1">
    <source>
        <dbReference type="EMBL" id="MPN08195.1"/>
    </source>
</evidence>
<dbReference type="AlphaFoldDB" id="A0A645F1L0"/>